<accession>W7QHD0</accession>
<dbReference type="STRING" id="1328313.DS2_17787"/>
<evidence type="ECO:0008006" key="3">
    <source>
        <dbReference type="Google" id="ProtNLM"/>
    </source>
</evidence>
<dbReference type="Pfam" id="PF07295">
    <property type="entry name" value="DUF1451"/>
    <property type="match status" value="1"/>
</dbReference>
<dbReference type="OrthoDB" id="3174978at2"/>
<protein>
    <recommendedName>
        <fullName evidence="3">Zinc ribbon-containing protein</fullName>
    </recommendedName>
</protein>
<organism evidence="1 2">
    <name type="scientific">Catenovulum agarivorans DS-2</name>
    <dbReference type="NCBI Taxonomy" id="1328313"/>
    <lineage>
        <taxon>Bacteria</taxon>
        <taxon>Pseudomonadati</taxon>
        <taxon>Pseudomonadota</taxon>
        <taxon>Gammaproteobacteria</taxon>
        <taxon>Alteromonadales</taxon>
        <taxon>Alteromonadaceae</taxon>
        <taxon>Catenovulum</taxon>
    </lineage>
</organism>
<evidence type="ECO:0000313" key="2">
    <source>
        <dbReference type="Proteomes" id="UP000019276"/>
    </source>
</evidence>
<proteinExistence type="predicted"/>
<comment type="caution">
    <text evidence="1">The sequence shown here is derived from an EMBL/GenBank/DDBJ whole genome shotgun (WGS) entry which is preliminary data.</text>
</comment>
<sequence length="159" mass="18635">MKANKYQMLMAKFSSWLKDSAEQETRSIAEGVDLLENWLQTGIEVHQQEFYHSWQYLQRDLAYFFDSYQQEANESAFYLSVKDNMWALLAEMTDRTQLEWREFSSDLDHQGVYKAGEEIAFGRLQCCQCKSILPIHHPQKIHPCVECGNPSFARLNSIP</sequence>
<dbReference type="EMBL" id="ARZY01000049">
    <property type="protein sequence ID" value="EWH08362.1"/>
    <property type="molecule type" value="Genomic_DNA"/>
</dbReference>
<dbReference type="eggNOG" id="COG2888">
    <property type="taxonomic scope" value="Bacteria"/>
</dbReference>
<evidence type="ECO:0000313" key="1">
    <source>
        <dbReference type="EMBL" id="EWH08362.1"/>
    </source>
</evidence>
<name>W7QHD0_9ALTE</name>
<reference evidence="1 2" key="1">
    <citation type="journal article" date="2014" name="Genome Announc.">
        <title>Draft Genome Sequence of the Agar-Degrading Bacterium Catenovulum sp. Strain DS-2, Isolated from Intestines of Haliotis diversicolor.</title>
        <authorList>
            <person name="Shan D."/>
            <person name="Li X."/>
            <person name="Gu Z."/>
            <person name="Wei G."/>
            <person name="Gao Z."/>
            <person name="Shao Z."/>
        </authorList>
    </citation>
    <scope>NUCLEOTIDE SEQUENCE [LARGE SCALE GENOMIC DNA]</scope>
    <source>
        <strain evidence="1 2">DS-2</strain>
    </source>
</reference>
<gene>
    <name evidence="1" type="ORF">DS2_17787</name>
</gene>
<dbReference type="InterPro" id="IPR009912">
    <property type="entry name" value="DUF1451"/>
</dbReference>
<dbReference type="AlphaFoldDB" id="W7QHD0"/>
<dbReference type="RefSeq" id="WP_035016336.1">
    <property type="nucleotide sequence ID" value="NZ_ARZY01000049.1"/>
</dbReference>
<keyword evidence="2" id="KW-1185">Reference proteome</keyword>
<dbReference type="Proteomes" id="UP000019276">
    <property type="component" value="Unassembled WGS sequence"/>
</dbReference>